<gene>
    <name evidence="1" type="ORF">R3W88_033723</name>
</gene>
<evidence type="ECO:0000313" key="2">
    <source>
        <dbReference type="Proteomes" id="UP001311915"/>
    </source>
</evidence>
<protein>
    <submittedName>
        <fullName evidence="1">Uncharacterized protein</fullName>
    </submittedName>
</protein>
<keyword evidence="2" id="KW-1185">Reference proteome</keyword>
<organism evidence="1 2">
    <name type="scientific">Solanum pinnatisectum</name>
    <name type="common">tansyleaf nightshade</name>
    <dbReference type="NCBI Taxonomy" id="50273"/>
    <lineage>
        <taxon>Eukaryota</taxon>
        <taxon>Viridiplantae</taxon>
        <taxon>Streptophyta</taxon>
        <taxon>Embryophyta</taxon>
        <taxon>Tracheophyta</taxon>
        <taxon>Spermatophyta</taxon>
        <taxon>Magnoliopsida</taxon>
        <taxon>eudicotyledons</taxon>
        <taxon>Gunneridae</taxon>
        <taxon>Pentapetalae</taxon>
        <taxon>asterids</taxon>
        <taxon>lamiids</taxon>
        <taxon>Solanales</taxon>
        <taxon>Solanaceae</taxon>
        <taxon>Solanoideae</taxon>
        <taxon>Solaneae</taxon>
        <taxon>Solanum</taxon>
    </lineage>
</organism>
<name>A0AAV9K060_9SOLN</name>
<reference evidence="1 2" key="1">
    <citation type="submission" date="2023-10" db="EMBL/GenBank/DDBJ databases">
        <title>Genome-Wide Identification Analysis in wild type Solanum Pinnatisectum Reveals Some Genes Defensing Phytophthora Infestans.</title>
        <authorList>
            <person name="Sun C."/>
        </authorList>
    </citation>
    <scope>NUCLEOTIDE SEQUENCE [LARGE SCALE GENOMIC DNA]</scope>
    <source>
        <strain evidence="1">LQN</strain>
        <tissue evidence="1">Leaf</tissue>
    </source>
</reference>
<evidence type="ECO:0000313" key="1">
    <source>
        <dbReference type="EMBL" id="KAK4706711.1"/>
    </source>
</evidence>
<dbReference type="EMBL" id="JAWPEI010000053">
    <property type="protein sequence ID" value="KAK4706711.1"/>
    <property type="molecule type" value="Genomic_DNA"/>
</dbReference>
<dbReference type="AlphaFoldDB" id="A0AAV9K060"/>
<comment type="caution">
    <text evidence="1">The sequence shown here is derived from an EMBL/GenBank/DDBJ whole genome shotgun (WGS) entry which is preliminary data.</text>
</comment>
<dbReference type="Proteomes" id="UP001311915">
    <property type="component" value="Unassembled WGS sequence"/>
</dbReference>
<sequence length="106" mass="11754">MSVHIKHVLNHIAEETVHTSIDYACDENGSSSVVPPKCKMKNGKENSSLEICQTVARKVVPLVSIENHVDSKYGRNESNSNVVRELIDICGNLIRVIDVQLELVKS</sequence>
<proteinExistence type="predicted"/>
<accession>A0AAV9K060</accession>